<keyword evidence="2" id="KW-1185">Reference proteome</keyword>
<dbReference type="EMBL" id="JANHOG010001937">
    <property type="protein sequence ID" value="KAJ3529562.1"/>
    <property type="molecule type" value="Genomic_DNA"/>
</dbReference>
<evidence type="ECO:0000313" key="2">
    <source>
        <dbReference type="Proteomes" id="UP001148662"/>
    </source>
</evidence>
<sequence length="750" mass="84845">MAGSEDVIWTSIGPALVVPTEYFLQHVLPPLHPDIDLDKVLARLRRHGEETSQDHYQSRSGGGGSPEDPAKLKTLRGWGIAPSQLHMLQNPRPEPDPDRRHGDTLPDAYMVKPSEANAHWGNISVIGEHEKCDSNNRENVAKLVWSISQAFDDPRRRFVFGYSIENMAMRLWFCDRTQLVASPIFNFITDHRVMSHFFLSLSYAEPHHLGWDLSVRVAEGLDRSLCYEFTVESEDGSISTFRSLEQIARSRSKHVIGKNTRVWKAVRIVNDVPADDIVVLKDAWVNVELGREGAALDQIQQYDNSEEFQERFSTNFLTVLCHGEVVMHSKRERPHCDRTRDHTRNAEAFKTGKPLPDPDYLVSRPLPVQRLRLRDPILSGCKVHYRIVFKEYCTSLRLSTPCSRVFTALAQATEALKLLHEAGWIHRDVSLNNIMLDATGHARLVDLEYAKRMDDESIPDMKLGTEPFISAEVAKQAYYCIMPPSPPSRVSSDADLSPRSRFIRFAEKANLPISPLPSGSDSSFDEEHMIAFAARKRQKQLLMRENELPAQRPKPPSPSRDVETPTAKRSISPLVVRVARNFRYNPLHDLESLFWIAAYFLFKTTGADMGVDEIERQQEAASALLYDHYQHSDAIRLDGVFEQALYSLDSDVQKVGLVLEEWRAQLATAFYAAEKDRSSITSSVGAELYETLAKTLREMAKLSDGVLHTAFVRNAPAGNKRPLEEVDGEESTDVSDRPAKKARQGIPMIL</sequence>
<evidence type="ECO:0000313" key="1">
    <source>
        <dbReference type="EMBL" id="KAJ3529562.1"/>
    </source>
</evidence>
<reference evidence="1" key="1">
    <citation type="submission" date="2022-07" db="EMBL/GenBank/DDBJ databases">
        <title>Genome Sequence of Phlebia brevispora.</title>
        <authorList>
            <person name="Buettner E."/>
        </authorList>
    </citation>
    <scope>NUCLEOTIDE SEQUENCE</scope>
    <source>
        <strain evidence="1">MPL23</strain>
    </source>
</reference>
<proteinExistence type="predicted"/>
<dbReference type="Proteomes" id="UP001148662">
    <property type="component" value="Unassembled WGS sequence"/>
</dbReference>
<protein>
    <submittedName>
        <fullName evidence="1">Uncharacterized protein</fullName>
    </submittedName>
</protein>
<organism evidence="1 2">
    <name type="scientific">Phlebia brevispora</name>
    <dbReference type="NCBI Taxonomy" id="194682"/>
    <lineage>
        <taxon>Eukaryota</taxon>
        <taxon>Fungi</taxon>
        <taxon>Dikarya</taxon>
        <taxon>Basidiomycota</taxon>
        <taxon>Agaricomycotina</taxon>
        <taxon>Agaricomycetes</taxon>
        <taxon>Polyporales</taxon>
        <taxon>Meruliaceae</taxon>
        <taxon>Phlebia</taxon>
    </lineage>
</organism>
<accession>A0ACC1S0M2</accession>
<gene>
    <name evidence="1" type="ORF">NM688_g7838</name>
</gene>
<name>A0ACC1S0M2_9APHY</name>
<comment type="caution">
    <text evidence="1">The sequence shown here is derived from an EMBL/GenBank/DDBJ whole genome shotgun (WGS) entry which is preliminary data.</text>
</comment>